<proteinExistence type="inferred from homology"/>
<gene>
    <name evidence="2" type="ORF">WG900_14575</name>
</gene>
<dbReference type="SUPFAM" id="SSF102705">
    <property type="entry name" value="NIF3 (NGG1p interacting factor 3)-like"/>
    <property type="match status" value="1"/>
</dbReference>
<name>A0ABU8SAZ3_9SPHN</name>
<accession>A0ABU8SAZ3</accession>
<sequence>MRGYELFELIQLGLGPEANRHRGVDAPARRDTAIAGGSYRSPGTLVDGFRAGDGDREVKGIVVVARASTEVLRRAAELGANLVISRQAFLGDSQDRPVSRPEPALAEKLALIERSGIAVLRLQDARTGADGRAITQALQRAIGLKSALNEAGLLDALIYRLPSTPLIDLVRRIKAATGSNAVRLIGDPGMPVQGLALATETSRPNALNPLIARADVNLLVAGEVHETETSAYVMDAMALGQQKAILLAGSIALEEPPARALAAWLKRQVSLPVTLLPSSPVLEDFG</sequence>
<evidence type="ECO:0000313" key="3">
    <source>
        <dbReference type="Proteomes" id="UP001379235"/>
    </source>
</evidence>
<comment type="caution">
    <text evidence="2">The sequence shown here is derived from an EMBL/GenBank/DDBJ whole genome shotgun (WGS) entry which is preliminary data.</text>
</comment>
<dbReference type="Gene3D" id="3.40.1390.30">
    <property type="entry name" value="NIF3 (NGG1p interacting factor 3)-like"/>
    <property type="match status" value="1"/>
</dbReference>
<keyword evidence="3" id="KW-1185">Reference proteome</keyword>
<comment type="similarity">
    <text evidence="1">Belongs to the GTP cyclohydrolase I type 2/NIF3 family.</text>
</comment>
<dbReference type="EMBL" id="JBBHJY010000007">
    <property type="protein sequence ID" value="MEJ6011145.1"/>
    <property type="molecule type" value="Genomic_DNA"/>
</dbReference>
<evidence type="ECO:0000256" key="1">
    <source>
        <dbReference type="ARBA" id="ARBA00006964"/>
    </source>
</evidence>
<dbReference type="RefSeq" id="WP_339968050.1">
    <property type="nucleotide sequence ID" value="NZ_JBBHJY010000007.1"/>
</dbReference>
<dbReference type="InterPro" id="IPR002678">
    <property type="entry name" value="DUF34/NIF3"/>
</dbReference>
<dbReference type="Proteomes" id="UP001379235">
    <property type="component" value="Unassembled WGS sequence"/>
</dbReference>
<evidence type="ECO:0000313" key="2">
    <source>
        <dbReference type="EMBL" id="MEJ6011145.1"/>
    </source>
</evidence>
<dbReference type="InterPro" id="IPR036069">
    <property type="entry name" value="DUF34/NIF3_sf"/>
</dbReference>
<protein>
    <submittedName>
        <fullName evidence="2">Nif3-like dinuclear metal center hexameric protein</fullName>
    </submittedName>
</protein>
<reference evidence="2 3" key="1">
    <citation type="submission" date="2024-03" db="EMBL/GenBank/DDBJ databases">
        <authorList>
            <person name="Jo J.-H."/>
        </authorList>
    </citation>
    <scope>NUCLEOTIDE SEQUENCE [LARGE SCALE GENOMIC DNA]</scope>
    <source>
        <strain evidence="2 3">AS3R-12</strain>
    </source>
</reference>
<dbReference type="Pfam" id="PF01784">
    <property type="entry name" value="DUF34_NIF3"/>
    <property type="match status" value="1"/>
</dbReference>
<organism evidence="2 3">
    <name type="scientific">Novosphingobium aquae</name>
    <dbReference type="NCBI Taxonomy" id="3133435"/>
    <lineage>
        <taxon>Bacteria</taxon>
        <taxon>Pseudomonadati</taxon>
        <taxon>Pseudomonadota</taxon>
        <taxon>Alphaproteobacteria</taxon>
        <taxon>Sphingomonadales</taxon>
        <taxon>Sphingomonadaceae</taxon>
        <taxon>Novosphingobium</taxon>
    </lineage>
</organism>